<gene>
    <name evidence="3" type="ORF">EBB_03155</name>
</gene>
<proteinExistence type="inferred from homology"/>
<evidence type="ECO:0000313" key="4">
    <source>
        <dbReference type="Proteomes" id="UP000641152"/>
    </source>
</evidence>
<protein>
    <submittedName>
        <fullName evidence="3">YciI family protein</fullName>
    </submittedName>
</protein>
<dbReference type="RefSeq" id="WP_192392430.1">
    <property type="nucleotide sequence ID" value="NZ_CAJHIU010000001.1"/>
</dbReference>
<dbReference type="InterPro" id="IPR005545">
    <property type="entry name" value="YCII"/>
</dbReference>
<dbReference type="SUPFAM" id="SSF54909">
    <property type="entry name" value="Dimeric alpha+beta barrel"/>
    <property type="match status" value="1"/>
</dbReference>
<dbReference type="InterPro" id="IPR011008">
    <property type="entry name" value="Dimeric_a/b-barrel"/>
</dbReference>
<dbReference type="Proteomes" id="UP000641152">
    <property type="component" value="Unassembled WGS sequence"/>
</dbReference>
<dbReference type="EMBL" id="JACXST010000001">
    <property type="protein sequence ID" value="MBD9359558.1"/>
    <property type="molecule type" value="Genomic_DNA"/>
</dbReference>
<organism evidence="3 4">
    <name type="scientific">Methylomonas fluvii</name>
    <dbReference type="NCBI Taxonomy" id="1854564"/>
    <lineage>
        <taxon>Bacteria</taxon>
        <taxon>Pseudomonadati</taxon>
        <taxon>Pseudomonadota</taxon>
        <taxon>Gammaproteobacteria</taxon>
        <taxon>Methylococcales</taxon>
        <taxon>Methylococcaceae</taxon>
        <taxon>Methylomonas</taxon>
    </lineage>
</organism>
<evidence type="ECO:0000259" key="2">
    <source>
        <dbReference type="Pfam" id="PF03795"/>
    </source>
</evidence>
<evidence type="ECO:0000256" key="1">
    <source>
        <dbReference type="ARBA" id="ARBA00007689"/>
    </source>
</evidence>
<sequence>MKYLCLICAEKVMEQMPKEDADRHFAEYAEFTQAIRDSGHYLSCNRLLPADAAITLRVRDGKISTTDGPFAETKEQFGGYYVIEARDLNEAIQVAARIPGAKLGCVEVRPIAEDQQTLQALGFLEPDNLR</sequence>
<comment type="similarity">
    <text evidence="1">Belongs to the YciI family.</text>
</comment>
<dbReference type="PANTHER" id="PTHR35174:SF3">
    <property type="entry name" value="BLL7171 PROTEIN"/>
    <property type="match status" value="1"/>
</dbReference>
<evidence type="ECO:0000313" key="3">
    <source>
        <dbReference type="EMBL" id="MBD9359558.1"/>
    </source>
</evidence>
<reference evidence="3 4" key="1">
    <citation type="submission" date="2020-09" db="EMBL/GenBank/DDBJ databases">
        <title>Methylomonas albis sp. nov. and Methylomonas fluvii sp. nov.: Two cold-adapted methanotrophs from the River Elbe and an amended description of Methylovulum psychrotolerans strain Eb1.</title>
        <authorList>
            <person name="Bussmann I.K."/>
            <person name="Klings K.-W."/>
            <person name="Warnstedt J."/>
            <person name="Hoppert M."/>
            <person name="Saborowski A."/>
            <person name="Horn F."/>
            <person name="Liebner S."/>
        </authorList>
    </citation>
    <scope>NUCLEOTIDE SEQUENCE [LARGE SCALE GENOMIC DNA]</scope>
    <source>
        <strain evidence="3 4">EbB</strain>
    </source>
</reference>
<dbReference type="PANTHER" id="PTHR35174">
    <property type="entry name" value="BLL7171 PROTEIN-RELATED"/>
    <property type="match status" value="1"/>
</dbReference>
<feature type="domain" description="YCII-related" evidence="2">
    <location>
        <begin position="1"/>
        <end position="113"/>
    </location>
</feature>
<comment type="caution">
    <text evidence="3">The sequence shown here is derived from an EMBL/GenBank/DDBJ whole genome shotgun (WGS) entry which is preliminary data.</text>
</comment>
<dbReference type="Pfam" id="PF03795">
    <property type="entry name" value="YCII"/>
    <property type="match status" value="1"/>
</dbReference>
<keyword evidence="4" id="KW-1185">Reference proteome</keyword>
<accession>A0ABR9DB65</accession>
<dbReference type="Gene3D" id="3.30.70.1060">
    <property type="entry name" value="Dimeric alpha+beta barrel"/>
    <property type="match status" value="1"/>
</dbReference>
<name>A0ABR9DB65_9GAMM</name>